<dbReference type="Proteomes" id="UP000011682">
    <property type="component" value="Unassembled WGS sequence"/>
</dbReference>
<accession>S9QR37</accession>
<comment type="caution">
    <text evidence="1">The sequence shown here is derived from an EMBL/GenBank/DDBJ whole genome shotgun (WGS) entry which is preliminary data.</text>
</comment>
<dbReference type="OrthoDB" id="5524146at2"/>
<dbReference type="EMBL" id="ANAH02000005">
    <property type="protein sequence ID" value="EPX63769.1"/>
    <property type="molecule type" value="Genomic_DNA"/>
</dbReference>
<evidence type="ECO:0000313" key="1">
    <source>
        <dbReference type="EMBL" id="EPX63769.1"/>
    </source>
</evidence>
<gene>
    <name evidence="1" type="ORF">D187_006178</name>
</gene>
<keyword evidence="1" id="KW-0449">Lipoprotein</keyword>
<reference evidence="1" key="1">
    <citation type="submission" date="2013-05" db="EMBL/GenBank/DDBJ databases">
        <title>Genome assembly of Cystobacter fuscus DSM 2262.</title>
        <authorList>
            <person name="Sharma G."/>
            <person name="Khatri I."/>
            <person name="Kaur C."/>
            <person name="Mayilraj S."/>
            <person name="Subramanian S."/>
        </authorList>
    </citation>
    <scope>NUCLEOTIDE SEQUENCE [LARGE SCALE GENOMIC DNA]</scope>
    <source>
        <strain evidence="1">DSM 2262</strain>
    </source>
</reference>
<sequence>MRRLLPLLALLHTACAEKPPPGSTPKLQGSLTIHTHHADRADWRTRYPSVYVLLGDGSRFLQPLDDQGTARFEDPSLVGAQDVTVVEVQGTGGLVLHTLLAVDEPELELPYGYNEPFSTAIETKQAQVTGKVTGASGAGTVSTQVVSEAFSGRTPTQTAPPGTFSLEVWGATPGRLSLFASETRSSDHGVLRVGMKRDVAVGGGQAVTGQDIALDHPVDQTLGVTVTGLEPYGTRVNAFLTYSEGTQELFSTGTTSTPPLSLPAIARTAPFDTTQMRVGVGAGDEDTLPAGFSEATLRVGAASPVAVTLLAPVLLSSPVLGTRDAVGTASRDGFAFRWSADPTARFVKLAFMNFSRTGDKFIFWDVLAPASTTSFTPFQLPEGVAPRDTLEAGLYAIEARSLDYGDGHGVWDYIQYSLNPDPLREQRETEVQGYVMVR</sequence>
<dbReference type="AlphaFoldDB" id="S9QR37"/>
<evidence type="ECO:0000313" key="2">
    <source>
        <dbReference type="Proteomes" id="UP000011682"/>
    </source>
</evidence>
<name>S9QR37_CYSF2</name>
<organism evidence="1 2">
    <name type="scientific">Cystobacter fuscus (strain ATCC 25194 / DSM 2262 / NBRC 100088 / M29)</name>
    <dbReference type="NCBI Taxonomy" id="1242864"/>
    <lineage>
        <taxon>Bacteria</taxon>
        <taxon>Pseudomonadati</taxon>
        <taxon>Myxococcota</taxon>
        <taxon>Myxococcia</taxon>
        <taxon>Myxococcales</taxon>
        <taxon>Cystobacterineae</taxon>
        <taxon>Archangiaceae</taxon>
        <taxon>Cystobacter</taxon>
    </lineage>
</organism>
<dbReference type="RefSeq" id="WP_002625247.1">
    <property type="nucleotide sequence ID" value="NZ_ANAH02000005.1"/>
</dbReference>
<keyword evidence="2" id="KW-1185">Reference proteome</keyword>
<protein>
    <submittedName>
        <fullName evidence="1">Lipoprotein</fullName>
    </submittedName>
</protein>
<proteinExistence type="predicted"/>